<dbReference type="InterPro" id="IPR009081">
    <property type="entry name" value="PP-bd_ACP"/>
</dbReference>
<dbReference type="InterPro" id="IPR023213">
    <property type="entry name" value="CAT-like_dom_sf"/>
</dbReference>
<dbReference type="SUPFAM" id="SSF56801">
    <property type="entry name" value="Acetyl-CoA synthetase-like"/>
    <property type="match status" value="1"/>
</dbReference>
<name>A0ABQ1QLA5_9RHOB</name>
<evidence type="ECO:0000313" key="3">
    <source>
        <dbReference type="EMBL" id="GGD29872.1"/>
    </source>
</evidence>
<dbReference type="InterPro" id="IPR045851">
    <property type="entry name" value="AMP-bd_C_sf"/>
</dbReference>
<dbReference type="Pfam" id="PF00550">
    <property type="entry name" value="PP-binding"/>
    <property type="match status" value="1"/>
</dbReference>
<dbReference type="InterPro" id="IPR036736">
    <property type="entry name" value="ACP-like_sf"/>
</dbReference>
<evidence type="ECO:0000313" key="4">
    <source>
        <dbReference type="Proteomes" id="UP000617355"/>
    </source>
</evidence>
<dbReference type="InterPro" id="IPR000873">
    <property type="entry name" value="AMP-dep_synth/lig_dom"/>
</dbReference>
<accession>A0ABQ1QLA5</accession>
<dbReference type="SUPFAM" id="SSF47336">
    <property type="entry name" value="ACP-like"/>
    <property type="match status" value="1"/>
</dbReference>
<dbReference type="PROSITE" id="PS50075">
    <property type="entry name" value="CARRIER"/>
    <property type="match status" value="1"/>
</dbReference>
<evidence type="ECO:0000256" key="1">
    <source>
        <dbReference type="SAM" id="MobiDB-lite"/>
    </source>
</evidence>
<dbReference type="Gene3D" id="3.40.50.1820">
    <property type="entry name" value="alpha/beta hydrolase"/>
    <property type="match status" value="1"/>
</dbReference>
<reference evidence="4" key="1">
    <citation type="journal article" date="2019" name="Int. J. Syst. Evol. Microbiol.">
        <title>The Global Catalogue of Microorganisms (GCM) 10K type strain sequencing project: providing services to taxonomists for standard genome sequencing and annotation.</title>
        <authorList>
            <consortium name="The Broad Institute Genomics Platform"/>
            <consortium name="The Broad Institute Genome Sequencing Center for Infectious Disease"/>
            <person name="Wu L."/>
            <person name="Ma J."/>
        </authorList>
    </citation>
    <scope>NUCLEOTIDE SEQUENCE [LARGE SCALE GENOMIC DNA]</scope>
    <source>
        <strain evidence="4">CGMCC 1.12922</strain>
    </source>
</reference>
<dbReference type="InterPro" id="IPR029058">
    <property type="entry name" value="AB_hydrolase_fold"/>
</dbReference>
<dbReference type="SUPFAM" id="SSF52777">
    <property type="entry name" value="CoA-dependent acyltransferases"/>
    <property type="match status" value="2"/>
</dbReference>
<dbReference type="PANTHER" id="PTHR45527:SF1">
    <property type="entry name" value="FATTY ACID SYNTHASE"/>
    <property type="match status" value="1"/>
</dbReference>
<dbReference type="Gene3D" id="3.30.559.30">
    <property type="entry name" value="Nonribosomal peptide synthetase, condensation domain"/>
    <property type="match status" value="1"/>
</dbReference>
<protein>
    <recommendedName>
        <fullName evidence="2">Carrier domain-containing protein</fullName>
    </recommendedName>
</protein>
<organism evidence="3 4">
    <name type="scientific">Sinisalibacter lacisalsi</name>
    <dbReference type="NCBI Taxonomy" id="1526570"/>
    <lineage>
        <taxon>Bacteria</taxon>
        <taxon>Pseudomonadati</taxon>
        <taxon>Pseudomonadota</taxon>
        <taxon>Alphaproteobacteria</taxon>
        <taxon>Rhodobacterales</taxon>
        <taxon>Roseobacteraceae</taxon>
        <taxon>Sinisalibacter</taxon>
    </lineage>
</organism>
<dbReference type="InterPro" id="IPR020845">
    <property type="entry name" value="AMP-binding_CS"/>
</dbReference>
<evidence type="ECO:0000259" key="2">
    <source>
        <dbReference type="PROSITE" id="PS50075"/>
    </source>
</evidence>
<dbReference type="EMBL" id="BMGI01000002">
    <property type="protein sequence ID" value="GGD29872.1"/>
    <property type="molecule type" value="Genomic_DNA"/>
</dbReference>
<proteinExistence type="predicted"/>
<dbReference type="NCBIfam" id="TIGR01733">
    <property type="entry name" value="AA-adenyl-dom"/>
    <property type="match status" value="1"/>
</dbReference>
<dbReference type="Gene3D" id="3.30.300.30">
    <property type="match status" value="1"/>
</dbReference>
<dbReference type="InterPro" id="IPR025110">
    <property type="entry name" value="AMP-bd_C"/>
</dbReference>
<dbReference type="Pfam" id="PF13193">
    <property type="entry name" value="AMP-binding_C"/>
    <property type="match status" value="1"/>
</dbReference>
<sequence>MTLETASTTARRKAMLDRLRQSAEPRPRPGPGAGVDFSPEQRALLSSEMLHKAQPVANLVRSWSVVGPLDVAALEQAFARLVDRHDALRMSVVRDGKGARPVFAPHVDAALLQPSVTGRTADERLAEIDAQIARETLVPFARDGSNLWRARLYRVDETRHVLAVFIHHLIADDWSWRILARDLFRFYEGAITDSDTGLPPAASFAEHLSARTSPERAPVGAPHPEIHWPDTAFELDGAEAVRRDIAERALDAAQAEALRDVARIHGCTPFHFLLACYAFLLATYCDQDAFGISLSPDNRTGPAEANAIGLFVRNVEVGADIGAAHTFADLLRNARHELRSTLARTTDPIHLGRAVIGYYNAPDPGLDAGRLSVTERPTPQATQSANLHLSLHPGPTGIAVTFAGQRSRFSRDMLERLADCYLLIARQAIANPQIPLAEIDLVAPAQAAAQADRSNAVTTPADGDDITTLFAGIAAAHPEEEALTTPSATLSYAALDRKTNALAHWLQRQGLGEGDRIGVAMPRSAAVFMTWLAVLKAGLTVVPVDPDLPLLRVRHILDAANCKALISGPGPDATLADEGARLLHMPAAFELDALPQTPPRVIARSPDHEAFVMFTSGTTGPPKSIPVPHAALVRLARGARHLPVGPGDRMIQLASPGFDGSFVEVWGAWLRGAALVLFEKNIFAEGGLAIELRKLKPTASFMTTSLFNMLVDADPAVLSPLKYLAIGGEAASASHCRRARAANPSLRLSNAYGPTENGALTTSHEIPPDLRGKVPIGRPLPGNMAFVLSTHQRPVPEGFAGELCVGGPGLSPGYENPPQARAETFIRLNAGRLGLGAGDPVTLYRTGDRACWNPAGEIEFLGRRDSQFKFHGFRIEPSEIDSALTDHPAVGRAATIPDRRGDGTVCGITAYIEPVGGVMPSERDLRAFLAKRLPRPALPSRYVRIDAIPLTPNGKADIPALVQSQPAAQEEPGARSDDPLTRIWEDVLQRNVPAGEADFHALGGTSLQLVQMILEVEKVFGVEVDFGSFADDPTIQRLRTLIALSPSRQDGDRRHLRVLREGRAELPAIVLLPVATGQVAWAIDLLGALSVENPVLALRFEPPSGVPLASTHFADLIESLLDDLAGRDPAGPFTLVGFSFGGTLAGYLAGRAAERGIDIDRIIVIDSSSPLARLPLPGPEQKTAKRALVDQLFLYPAGPITCEFHLLTSTRRFPFAGADNGLGWAHFATGAVSEYVFDTDHGAMVTPPVADRVARLIEDILAHRARPDRARESRCQPALLEQIHRIKGHALAGRRSDAARLLERLVPDSGDIPAWIVVGLIRIYRETGQADRLRALGAMSDRFASPLIWEALAPIPGYQKRRMLRACLRHPGARAAAPCPWSSCSRAPVRRRR</sequence>
<dbReference type="Gene3D" id="3.40.50.12780">
    <property type="entry name" value="N-terminal domain of ligase-like"/>
    <property type="match status" value="1"/>
</dbReference>
<dbReference type="Pfam" id="PF00668">
    <property type="entry name" value="Condensation"/>
    <property type="match status" value="1"/>
</dbReference>
<dbReference type="SUPFAM" id="SSF53474">
    <property type="entry name" value="alpha/beta-Hydrolases"/>
    <property type="match status" value="1"/>
</dbReference>
<dbReference type="InterPro" id="IPR010071">
    <property type="entry name" value="AA_adenyl_dom"/>
</dbReference>
<comment type="caution">
    <text evidence="3">The sequence shown here is derived from an EMBL/GenBank/DDBJ whole genome shotgun (WGS) entry which is preliminary data.</text>
</comment>
<dbReference type="InterPro" id="IPR001242">
    <property type="entry name" value="Condensation_dom"/>
</dbReference>
<dbReference type="PROSITE" id="PS00455">
    <property type="entry name" value="AMP_BINDING"/>
    <property type="match status" value="1"/>
</dbReference>
<dbReference type="RefSeq" id="WP_188526779.1">
    <property type="nucleotide sequence ID" value="NZ_BMGI01000002.1"/>
</dbReference>
<dbReference type="InterPro" id="IPR042099">
    <property type="entry name" value="ANL_N_sf"/>
</dbReference>
<dbReference type="Proteomes" id="UP000617355">
    <property type="component" value="Unassembled WGS sequence"/>
</dbReference>
<feature type="compositionally biased region" description="Basic and acidic residues" evidence="1">
    <location>
        <begin position="14"/>
        <end position="27"/>
    </location>
</feature>
<dbReference type="Pfam" id="PF00975">
    <property type="entry name" value="Thioesterase"/>
    <property type="match status" value="1"/>
</dbReference>
<dbReference type="Pfam" id="PF00501">
    <property type="entry name" value="AMP-binding"/>
    <property type="match status" value="1"/>
</dbReference>
<feature type="region of interest" description="Disordered" evidence="1">
    <location>
        <begin position="1"/>
        <end position="38"/>
    </location>
</feature>
<dbReference type="Gene3D" id="3.30.559.10">
    <property type="entry name" value="Chloramphenicol acetyltransferase-like domain"/>
    <property type="match status" value="1"/>
</dbReference>
<gene>
    <name evidence="3" type="ORF">GCM10011358_12380</name>
</gene>
<keyword evidence="4" id="KW-1185">Reference proteome</keyword>
<feature type="domain" description="Carrier" evidence="2">
    <location>
        <begin position="971"/>
        <end position="1046"/>
    </location>
</feature>
<dbReference type="PANTHER" id="PTHR45527">
    <property type="entry name" value="NONRIBOSOMAL PEPTIDE SYNTHETASE"/>
    <property type="match status" value="1"/>
</dbReference>
<dbReference type="InterPro" id="IPR001031">
    <property type="entry name" value="Thioesterase"/>
</dbReference>